<dbReference type="RefSeq" id="WP_054287825.1">
    <property type="nucleotide sequence ID" value="NZ_CP012752.1"/>
</dbReference>
<dbReference type="EMBL" id="CP012752">
    <property type="protein sequence ID" value="ALG05846.1"/>
    <property type="molecule type" value="Genomic_DNA"/>
</dbReference>
<dbReference type="CDD" id="cd00093">
    <property type="entry name" value="HTH_XRE"/>
    <property type="match status" value="1"/>
</dbReference>
<dbReference type="SUPFAM" id="SSF47413">
    <property type="entry name" value="lambda repressor-like DNA-binding domains"/>
    <property type="match status" value="1"/>
</dbReference>
<dbReference type="PROSITE" id="PS50943">
    <property type="entry name" value="HTH_CROC1"/>
    <property type="match status" value="1"/>
</dbReference>
<dbReference type="InterPro" id="IPR010982">
    <property type="entry name" value="Lambda_DNA-bd_dom_sf"/>
</dbReference>
<dbReference type="Pfam" id="PF13560">
    <property type="entry name" value="HTH_31"/>
    <property type="match status" value="1"/>
</dbReference>
<dbReference type="AlphaFoldDB" id="A0A0N9HRY9"/>
<evidence type="ECO:0000313" key="3">
    <source>
        <dbReference type="Proteomes" id="UP000063699"/>
    </source>
</evidence>
<dbReference type="GO" id="GO:0003677">
    <property type="term" value="F:DNA binding"/>
    <property type="evidence" value="ECO:0007669"/>
    <property type="project" value="InterPro"/>
</dbReference>
<reference evidence="2 3" key="1">
    <citation type="submission" date="2015-07" db="EMBL/GenBank/DDBJ databases">
        <title>Genome sequencing of Kibdelosporangium phytohabitans.</title>
        <authorList>
            <person name="Qin S."/>
            <person name="Xing K."/>
        </authorList>
    </citation>
    <scope>NUCLEOTIDE SEQUENCE [LARGE SCALE GENOMIC DNA]</scope>
    <source>
        <strain evidence="2 3">KLBMP1111</strain>
    </source>
</reference>
<dbReference type="Proteomes" id="UP000063699">
    <property type="component" value="Chromosome"/>
</dbReference>
<feature type="domain" description="HTH cro/C1-type" evidence="1">
    <location>
        <begin position="18"/>
        <end position="71"/>
    </location>
</feature>
<gene>
    <name evidence="2" type="ORF">AOZ06_01955</name>
</gene>
<dbReference type="SMART" id="SM00530">
    <property type="entry name" value="HTH_XRE"/>
    <property type="match status" value="1"/>
</dbReference>
<keyword evidence="3" id="KW-1185">Reference proteome</keyword>
<dbReference type="Gene3D" id="1.10.260.40">
    <property type="entry name" value="lambda repressor-like DNA-binding domains"/>
    <property type="match status" value="1"/>
</dbReference>
<protein>
    <recommendedName>
        <fullName evidence="1">HTH cro/C1-type domain-containing protein</fullName>
    </recommendedName>
</protein>
<evidence type="ECO:0000259" key="1">
    <source>
        <dbReference type="PROSITE" id="PS50943"/>
    </source>
</evidence>
<evidence type="ECO:0000313" key="2">
    <source>
        <dbReference type="EMBL" id="ALG05846.1"/>
    </source>
</evidence>
<dbReference type="KEGG" id="kphy:AOZ06_01955"/>
<accession>A0A0N9HRY9</accession>
<proteinExistence type="predicted"/>
<dbReference type="STRING" id="860235.AOZ06_01955"/>
<organism evidence="2 3">
    <name type="scientific">Kibdelosporangium phytohabitans</name>
    <dbReference type="NCBI Taxonomy" id="860235"/>
    <lineage>
        <taxon>Bacteria</taxon>
        <taxon>Bacillati</taxon>
        <taxon>Actinomycetota</taxon>
        <taxon>Actinomycetes</taxon>
        <taxon>Pseudonocardiales</taxon>
        <taxon>Pseudonocardiaceae</taxon>
        <taxon>Kibdelosporangium</taxon>
    </lineage>
</organism>
<dbReference type="InterPro" id="IPR001387">
    <property type="entry name" value="Cro/C1-type_HTH"/>
</dbReference>
<sequence length="98" mass="11449">MRGPWTPNAHGEELARRLRQLREETGLTQTQAGVRLGRSRYRVQRIEAGYLPWSDELSAMLALYQVPADEQLVFFEMWDKAWQPRRARALRVVEGARP</sequence>
<name>A0A0N9HRY9_9PSEU</name>